<dbReference type="InterPro" id="IPR007922">
    <property type="entry name" value="DciA-like"/>
</dbReference>
<accession>A0A2U1ZZV9</accession>
<dbReference type="PANTHER" id="PTHR36456:SF1">
    <property type="entry name" value="UPF0232 PROTEIN SCO3875"/>
    <property type="match status" value="1"/>
</dbReference>
<feature type="compositionally biased region" description="Low complexity" evidence="1">
    <location>
        <begin position="11"/>
        <end position="21"/>
    </location>
</feature>
<proteinExistence type="predicted"/>
<comment type="caution">
    <text evidence="2">The sequence shown here is derived from an EMBL/GenBank/DDBJ whole genome shotgun (WGS) entry which is preliminary data.</text>
</comment>
<organism evidence="2 3">
    <name type="scientific">Serinibacter arcticus</name>
    <dbReference type="NCBI Taxonomy" id="1655435"/>
    <lineage>
        <taxon>Bacteria</taxon>
        <taxon>Bacillati</taxon>
        <taxon>Actinomycetota</taxon>
        <taxon>Actinomycetes</taxon>
        <taxon>Micrococcales</taxon>
        <taxon>Beutenbergiaceae</taxon>
        <taxon>Serinibacter</taxon>
    </lineage>
</organism>
<name>A0A2U1ZZV9_9MICO</name>
<dbReference type="Pfam" id="PF05258">
    <property type="entry name" value="DciA"/>
    <property type="match status" value="1"/>
</dbReference>
<gene>
    <name evidence="2" type="ORF">C8046_11225</name>
</gene>
<keyword evidence="3" id="KW-1185">Reference proteome</keyword>
<reference evidence="2 3" key="1">
    <citation type="submission" date="2018-03" db="EMBL/GenBank/DDBJ databases">
        <title>Genome assembly of novel Miniimonas species PCH200.</title>
        <authorList>
            <person name="Thakur V."/>
            <person name="Kumar V."/>
            <person name="Singh D."/>
        </authorList>
    </citation>
    <scope>NUCLEOTIDE SEQUENCE [LARGE SCALE GENOMIC DNA]</scope>
    <source>
        <strain evidence="2 3">PCH200</strain>
    </source>
</reference>
<dbReference type="EMBL" id="PYHR01000002">
    <property type="protein sequence ID" value="PWD52518.1"/>
    <property type="molecule type" value="Genomic_DNA"/>
</dbReference>
<evidence type="ECO:0000313" key="2">
    <source>
        <dbReference type="EMBL" id="PWD52518.1"/>
    </source>
</evidence>
<dbReference type="OrthoDB" id="5516926at2"/>
<feature type="compositionally biased region" description="Pro residues" evidence="1">
    <location>
        <begin position="1"/>
        <end position="10"/>
    </location>
</feature>
<evidence type="ECO:0000256" key="1">
    <source>
        <dbReference type="SAM" id="MobiDB-lite"/>
    </source>
</evidence>
<feature type="region of interest" description="Disordered" evidence="1">
    <location>
        <begin position="1"/>
        <end position="62"/>
    </location>
</feature>
<protein>
    <submittedName>
        <fullName evidence="2">DUF721 domain-containing protein</fullName>
    </submittedName>
</protein>
<dbReference type="Proteomes" id="UP000245166">
    <property type="component" value="Unassembled WGS sequence"/>
</dbReference>
<evidence type="ECO:0000313" key="3">
    <source>
        <dbReference type="Proteomes" id="UP000245166"/>
    </source>
</evidence>
<dbReference type="PANTHER" id="PTHR36456">
    <property type="entry name" value="UPF0232 PROTEIN SCO3875"/>
    <property type="match status" value="1"/>
</dbReference>
<dbReference type="AlphaFoldDB" id="A0A2U1ZZV9"/>
<sequence length="173" mass="18374">MAPPSPPVPTPATDAAAAALGRAREAARSKGLHPGSPRPRRRGIIPGTGPGFPEQRSRDPQMMGDQLSRLMAEHGWNAPVSVGSVMGRWREIVGDVADHATPETFTDGKLVVRADSTAWATQLGLLVPQLQRRMDEEIGEGVIAEIVVLGPGAPSWIRGPRVVPGRGPRDTYG</sequence>